<sequence length="149" mass="17311">MACTLEYGKDEGRVEILPILRIVGVSTAFSLPKITIDRERRVRVRAKDYRRDPDTFTYFTPVLYLRQGKDEKPMPIPYKLVCSVLETYERIVFKISIEKKRRVRVTITGIKSDGSSVKIFNKIGFRVQIVVEENLLVLDFGYFVQSSLE</sequence>
<evidence type="ECO:0000313" key="2">
    <source>
        <dbReference type="Proteomes" id="UP001370490"/>
    </source>
</evidence>
<organism evidence="1 2">
    <name type="scientific">Dillenia turbinata</name>
    <dbReference type="NCBI Taxonomy" id="194707"/>
    <lineage>
        <taxon>Eukaryota</taxon>
        <taxon>Viridiplantae</taxon>
        <taxon>Streptophyta</taxon>
        <taxon>Embryophyta</taxon>
        <taxon>Tracheophyta</taxon>
        <taxon>Spermatophyta</taxon>
        <taxon>Magnoliopsida</taxon>
        <taxon>eudicotyledons</taxon>
        <taxon>Gunneridae</taxon>
        <taxon>Pentapetalae</taxon>
        <taxon>Dilleniales</taxon>
        <taxon>Dilleniaceae</taxon>
        <taxon>Dillenia</taxon>
    </lineage>
</organism>
<dbReference type="AlphaFoldDB" id="A0AAN8V4P0"/>
<protein>
    <submittedName>
        <fullName evidence="1">Uncharacterized protein</fullName>
    </submittedName>
</protein>
<proteinExistence type="predicted"/>
<name>A0AAN8V4P0_9MAGN</name>
<evidence type="ECO:0000313" key="1">
    <source>
        <dbReference type="EMBL" id="KAK6927460.1"/>
    </source>
</evidence>
<comment type="caution">
    <text evidence="1">The sequence shown here is derived from an EMBL/GenBank/DDBJ whole genome shotgun (WGS) entry which is preliminary data.</text>
</comment>
<keyword evidence="2" id="KW-1185">Reference proteome</keyword>
<reference evidence="1 2" key="1">
    <citation type="submission" date="2023-12" db="EMBL/GenBank/DDBJ databases">
        <title>A high-quality genome assembly for Dillenia turbinata (Dilleniales).</title>
        <authorList>
            <person name="Chanderbali A."/>
        </authorList>
    </citation>
    <scope>NUCLEOTIDE SEQUENCE [LARGE SCALE GENOMIC DNA]</scope>
    <source>
        <strain evidence="1">LSX21</strain>
        <tissue evidence="1">Leaf</tissue>
    </source>
</reference>
<dbReference type="EMBL" id="JBAMMX010000014">
    <property type="protein sequence ID" value="KAK6927460.1"/>
    <property type="molecule type" value="Genomic_DNA"/>
</dbReference>
<accession>A0AAN8V4P0</accession>
<gene>
    <name evidence="1" type="ORF">RJ641_006051</name>
</gene>
<dbReference type="Proteomes" id="UP001370490">
    <property type="component" value="Unassembled WGS sequence"/>
</dbReference>